<sequence>MSKKLYFTFFICLLLSMTMGEYSTLESDKYMDPMERLETPSKLEEERMNRESEMILCGHNLFNAWRIACSSIGSKKSLDGFSEEMMMAMNGFRSTMKKLAGLMDQCCSQPCSFPTLLSFC</sequence>
<dbReference type="PRINTS" id="PR00276">
    <property type="entry name" value="INSULINFAMLY"/>
</dbReference>
<evidence type="ECO:0000256" key="3">
    <source>
        <dbReference type="ARBA" id="ARBA00022729"/>
    </source>
</evidence>
<feature type="chain" id="PRO_5005488878" description="Insulin-like domain-containing protein" evidence="5">
    <location>
        <begin position="21"/>
        <end position="120"/>
    </location>
</feature>
<comment type="similarity">
    <text evidence="1 4">Belongs to the insulin family.</text>
</comment>
<dbReference type="InterPro" id="IPR036438">
    <property type="entry name" value="Insulin-like_sf"/>
</dbReference>
<feature type="signal peptide" evidence="5">
    <location>
        <begin position="1"/>
        <end position="20"/>
    </location>
</feature>
<dbReference type="Gene3D" id="1.10.100.10">
    <property type="entry name" value="Insulin-like"/>
    <property type="match status" value="1"/>
</dbReference>
<dbReference type="InterPro" id="IPR016179">
    <property type="entry name" value="Insulin-like"/>
</dbReference>
<organism evidence="7">
    <name type="scientific">Lepeophtheirus salmonis</name>
    <name type="common">Salmon louse</name>
    <name type="synonym">Caligus salmonis</name>
    <dbReference type="NCBI Taxonomy" id="72036"/>
    <lineage>
        <taxon>Eukaryota</taxon>
        <taxon>Metazoa</taxon>
        <taxon>Ecdysozoa</taxon>
        <taxon>Arthropoda</taxon>
        <taxon>Crustacea</taxon>
        <taxon>Multicrustacea</taxon>
        <taxon>Hexanauplia</taxon>
        <taxon>Copepoda</taxon>
        <taxon>Siphonostomatoida</taxon>
        <taxon>Caligidae</taxon>
        <taxon>Lepeophtheirus</taxon>
    </lineage>
</organism>
<dbReference type="OrthoDB" id="10019596at2759"/>
<dbReference type="Pfam" id="PF00049">
    <property type="entry name" value="Insulin"/>
    <property type="match status" value="1"/>
</dbReference>
<dbReference type="SUPFAM" id="SSF56994">
    <property type="entry name" value="Insulin-like"/>
    <property type="match status" value="1"/>
</dbReference>
<dbReference type="InterPro" id="IPR022352">
    <property type="entry name" value="Ins/IGF/rlx"/>
</dbReference>
<keyword evidence="4" id="KW-0964">Secreted</keyword>
<keyword evidence="3 5" id="KW-0732">Signal</keyword>
<evidence type="ECO:0000256" key="4">
    <source>
        <dbReference type="RuleBase" id="RU000406"/>
    </source>
</evidence>
<dbReference type="GO" id="GO:0005179">
    <property type="term" value="F:hormone activity"/>
    <property type="evidence" value="ECO:0007669"/>
    <property type="project" value="InterPro"/>
</dbReference>
<proteinExistence type="inferred from homology"/>
<dbReference type="EMBL" id="HACA01022397">
    <property type="protein sequence ID" value="CDW39758.1"/>
    <property type="molecule type" value="Transcribed_RNA"/>
</dbReference>
<dbReference type="InterPro" id="IPR022353">
    <property type="entry name" value="Insulin_CS"/>
</dbReference>
<keyword evidence="2" id="KW-0165">Cleavage on pair of basic residues</keyword>
<name>A0A0K2UNB9_LEPSM</name>
<dbReference type="PROSITE" id="PS00262">
    <property type="entry name" value="INSULIN"/>
    <property type="match status" value="1"/>
</dbReference>
<evidence type="ECO:0000313" key="7">
    <source>
        <dbReference type="EMBL" id="CDW39758.1"/>
    </source>
</evidence>
<dbReference type="SMART" id="SM00078">
    <property type="entry name" value="IlGF"/>
    <property type="match status" value="1"/>
</dbReference>
<reference evidence="7" key="1">
    <citation type="submission" date="2014-05" db="EMBL/GenBank/DDBJ databases">
        <authorList>
            <person name="Chronopoulou M."/>
        </authorList>
    </citation>
    <scope>NUCLEOTIDE SEQUENCE</scope>
    <source>
        <tissue evidence="7">Whole organism</tissue>
    </source>
</reference>
<feature type="domain" description="Insulin-like" evidence="6">
    <location>
        <begin position="54"/>
        <end position="120"/>
    </location>
</feature>
<accession>A0A0K2UNB9</accession>
<comment type="subcellular location">
    <subcellularLocation>
        <location evidence="4">Secreted</location>
    </subcellularLocation>
</comment>
<dbReference type="AlphaFoldDB" id="A0A0K2UNB9"/>
<dbReference type="GO" id="GO:0005576">
    <property type="term" value="C:extracellular region"/>
    <property type="evidence" value="ECO:0007669"/>
    <property type="project" value="UniProtKB-SubCell"/>
</dbReference>
<evidence type="ECO:0000259" key="6">
    <source>
        <dbReference type="SMART" id="SM00078"/>
    </source>
</evidence>
<evidence type="ECO:0000256" key="5">
    <source>
        <dbReference type="SAM" id="SignalP"/>
    </source>
</evidence>
<protein>
    <recommendedName>
        <fullName evidence="6">Insulin-like domain-containing protein</fullName>
    </recommendedName>
</protein>
<evidence type="ECO:0000256" key="1">
    <source>
        <dbReference type="ARBA" id="ARBA00009034"/>
    </source>
</evidence>
<evidence type="ECO:0000256" key="2">
    <source>
        <dbReference type="ARBA" id="ARBA00022685"/>
    </source>
</evidence>